<comment type="subcellular location">
    <subcellularLocation>
        <location evidence="1">Cell envelope</location>
    </subcellularLocation>
</comment>
<dbReference type="PANTHER" id="PTHR46847">
    <property type="entry name" value="D-ALLOSE-BINDING PERIPLASMIC PROTEIN-RELATED"/>
    <property type="match status" value="1"/>
</dbReference>
<feature type="domain" description="Periplasmic binding protein" evidence="4">
    <location>
        <begin position="65"/>
        <end position="305"/>
    </location>
</feature>
<gene>
    <name evidence="5" type="ORF">FIL88_13990</name>
</gene>
<dbReference type="InterPro" id="IPR006311">
    <property type="entry name" value="TAT_signal"/>
</dbReference>
<evidence type="ECO:0000259" key="4">
    <source>
        <dbReference type="Pfam" id="PF13407"/>
    </source>
</evidence>
<proteinExistence type="inferred from homology"/>
<keyword evidence="3" id="KW-0732">Signal</keyword>
<evidence type="ECO:0000313" key="6">
    <source>
        <dbReference type="Proteomes" id="UP000315816"/>
    </source>
</evidence>
<organism evidence="5 6">
    <name type="scientific">Aliiroseovarius halocynthiae</name>
    <dbReference type="NCBI Taxonomy" id="985055"/>
    <lineage>
        <taxon>Bacteria</taxon>
        <taxon>Pseudomonadati</taxon>
        <taxon>Pseudomonadota</taxon>
        <taxon>Alphaproteobacteria</taxon>
        <taxon>Rhodobacterales</taxon>
        <taxon>Paracoccaceae</taxon>
        <taxon>Aliiroseovarius</taxon>
    </lineage>
</organism>
<comment type="caution">
    <text evidence="5">The sequence shown here is derived from an EMBL/GenBank/DDBJ whole genome shotgun (WGS) entry which is preliminary data.</text>
</comment>
<dbReference type="EMBL" id="VICH01000010">
    <property type="protein sequence ID" value="TQV66460.1"/>
    <property type="molecule type" value="Genomic_DNA"/>
</dbReference>
<evidence type="ECO:0000256" key="2">
    <source>
        <dbReference type="ARBA" id="ARBA00007639"/>
    </source>
</evidence>
<dbReference type="PANTHER" id="PTHR46847:SF1">
    <property type="entry name" value="D-ALLOSE-BINDING PERIPLASMIC PROTEIN-RELATED"/>
    <property type="match status" value="1"/>
</dbReference>
<evidence type="ECO:0000256" key="1">
    <source>
        <dbReference type="ARBA" id="ARBA00004196"/>
    </source>
</evidence>
<dbReference type="CDD" id="cd01536">
    <property type="entry name" value="PBP1_ABC_sugar_binding-like"/>
    <property type="match status" value="1"/>
</dbReference>
<dbReference type="GO" id="GO:0030246">
    <property type="term" value="F:carbohydrate binding"/>
    <property type="evidence" value="ECO:0007669"/>
    <property type="project" value="UniProtKB-ARBA"/>
</dbReference>
<dbReference type="RefSeq" id="WP_142854490.1">
    <property type="nucleotide sequence ID" value="NZ_FXWW01000011.1"/>
</dbReference>
<evidence type="ECO:0000256" key="3">
    <source>
        <dbReference type="ARBA" id="ARBA00022729"/>
    </source>
</evidence>
<dbReference type="InterPro" id="IPR025997">
    <property type="entry name" value="SBP_2_dom"/>
</dbReference>
<keyword evidence="6" id="KW-1185">Reference proteome</keyword>
<name>A0A545SN96_9RHOB</name>
<dbReference type="Proteomes" id="UP000315816">
    <property type="component" value="Unassembled WGS sequence"/>
</dbReference>
<dbReference type="PROSITE" id="PS51318">
    <property type="entry name" value="TAT"/>
    <property type="match status" value="1"/>
</dbReference>
<dbReference type="Pfam" id="PF13407">
    <property type="entry name" value="Peripla_BP_4"/>
    <property type="match status" value="1"/>
</dbReference>
<dbReference type="SUPFAM" id="SSF53822">
    <property type="entry name" value="Periplasmic binding protein-like I"/>
    <property type="match status" value="1"/>
</dbReference>
<protein>
    <submittedName>
        <fullName evidence="5">Substrate-binding domain-containing protein</fullName>
    </submittedName>
</protein>
<comment type="similarity">
    <text evidence="2">Belongs to the bacterial solute-binding protein 2 family.</text>
</comment>
<evidence type="ECO:0000313" key="5">
    <source>
        <dbReference type="EMBL" id="TQV66460.1"/>
    </source>
</evidence>
<dbReference type="OrthoDB" id="3837830at2"/>
<sequence length="339" mass="36197">MTEDTKSDESRRHFLKSMALGSAVMGASAVAPGLPLTKTSGAAKADGHAKQKMAFIQWQPHTVPNAWSKGIEEVLNAQEIFDYQLLDGQNKVEVQVSLMDTLINDGASVIFLQPIDSVALAPSIASAKRRGISVITLNIDATEEHAAHVEMNHYFGAKEIARVMGEKMGGTGEVAIMNAPPGIIIRDQRTNGFVEGMAEYHPGISIVADVNAEWSRQKAQDALNTVLASNPNVTGVYGVNDSMALGAVDVAKQKGILDQMTIFGNDGERDALESIEAGELTGTQYTDVYQQGRFAASAATVMATGGISARDFQSQGTLLMPYIIATAENVGGIQEAQRW</sequence>
<dbReference type="Gene3D" id="3.40.50.2300">
    <property type="match status" value="2"/>
</dbReference>
<accession>A0A545SN96</accession>
<dbReference type="InterPro" id="IPR028082">
    <property type="entry name" value="Peripla_BP_I"/>
</dbReference>
<dbReference type="GO" id="GO:0030313">
    <property type="term" value="C:cell envelope"/>
    <property type="evidence" value="ECO:0007669"/>
    <property type="project" value="UniProtKB-SubCell"/>
</dbReference>
<dbReference type="AlphaFoldDB" id="A0A545SN96"/>
<reference evidence="5 6" key="1">
    <citation type="submission" date="2019-06" db="EMBL/GenBank/DDBJ databases">
        <title>A novel species of marine bacteria.</title>
        <authorList>
            <person name="Wang Y."/>
        </authorList>
    </citation>
    <scope>NUCLEOTIDE SEQUENCE [LARGE SCALE GENOMIC DNA]</scope>
    <source>
        <strain evidence="5 6">MA1-10</strain>
    </source>
</reference>